<dbReference type="NCBIfam" id="TIGR00229">
    <property type="entry name" value="sensory_box"/>
    <property type="match status" value="2"/>
</dbReference>
<keyword evidence="11" id="KW-0547">Nucleotide-binding</keyword>
<dbReference type="InterPro" id="IPR011102">
    <property type="entry name" value="Sig_transdc_His_kinase_HWE"/>
</dbReference>
<evidence type="ECO:0000256" key="14">
    <source>
        <dbReference type="ARBA" id="ARBA00022991"/>
    </source>
</evidence>
<keyword evidence="6" id="KW-0716">Sensory transduction</keyword>
<dbReference type="Gene3D" id="3.30.450.20">
    <property type="entry name" value="PAS domain"/>
    <property type="match status" value="2"/>
</dbReference>
<evidence type="ECO:0000256" key="7">
    <source>
        <dbReference type="ARBA" id="ARBA00022630"/>
    </source>
</evidence>
<feature type="domain" description="PAC" evidence="18">
    <location>
        <begin position="97"/>
        <end position="149"/>
    </location>
</feature>
<evidence type="ECO:0000256" key="10">
    <source>
        <dbReference type="ARBA" id="ARBA00022737"/>
    </source>
</evidence>
<evidence type="ECO:0000256" key="13">
    <source>
        <dbReference type="ARBA" id="ARBA00022840"/>
    </source>
</evidence>
<dbReference type="Pfam" id="PF07536">
    <property type="entry name" value="HWE_HK"/>
    <property type="match status" value="1"/>
</dbReference>
<sequence>MEIPQSNFASSLAALHDMDSLSRDSILMLLPAAVYTTDTSGIITFYNKAAAELWGREPQIGKDEWCGSWKLYWPDGTHMEHDECPMAVTLREKQEVRGAEAIAERPDGSRVTFMPFPVLLRDSAGEVVGALNMLLDVSDRNKEEESSQRLAAIVESSDDAIISKDLTGTIRSWNKGAERIFGYEAEEMIGRSITVLIPFDRANEEPSIVDRIRKGERIDHYETVRLRKDGSRIHVSLTVSPVKNSSGRVIGASKIARDITEKKENEDRILMLMREVNHRVKNQYAVILSMIRETSNRTGDTAEFEQRVRERIMALARSHDLLVHAEWRGATVSDLIMAQVRPFGTEDSITMSGPLIVLQPNAVQYLGIAFHELATNSAKYGVFSAERGNITVDWHVGEEGQSFYLAWTESGGPPVKLGRKQGFGKTVLERVTPLSLGGEGILGTSSNRIVWTVRAPMENIAATII</sequence>
<dbReference type="Pfam" id="PF00989">
    <property type="entry name" value="PAS"/>
    <property type="match status" value="1"/>
</dbReference>
<reference evidence="19 20" key="1">
    <citation type="journal article" date="2017" name="Int J Environ Stud">
        <title>Does the Miocene-Pliocene relict legume Oxytropis triphylla form nitrogen-fixing nodules with a combination of bacterial strains?</title>
        <authorList>
            <person name="Safronova V."/>
            <person name="Belimov A."/>
            <person name="Sazanova A."/>
            <person name="Kuznetsova I."/>
            <person name="Popova J."/>
            <person name="Andronov E."/>
            <person name="Verkhozina A."/>
            <person name="Tikhonovich I."/>
        </authorList>
    </citation>
    <scope>NUCLEOTIDE SEQUENCE [LARGE SCALE GENOMIC DNA]</scope>
    <source>
        <strain evidence="19 20">Tri-38</strain>
    </source>
</reference>
<comment type="catalytic activity">
    <reaction evidence="1">
        <text>ATP + protein L-histidine = ADP + protein N-phospho-L-histidine.</text>
        <dbReference type="EC" id="2.7.13.3"/>
    </reaction>
</comment>
<dbReference type="EMBL" id="MZMT01000026">
    <property type="protein sequence ID" value="PIO44764.1"/>
    <property type="molecule type" value="Genomic_DNA"/>
</dbReference>
<proteinExistence type="predicted"/>
<evidence type="ECO:0000313" key="19">
    <source>
        <dbReference type="EMBL" id="PIO44764.1"/>
    </source>
</evidence>
<evidence type="ECO:0000256" key="6">
    <source>
        <dbReference type="ARBA" id="ARBA00022606"/>
    </source>
</evidence>
<protein>
    <recommendedName>
        <fullName evidence="3">Blue-light-activated histidine kinase</fullName>
        <ecNumber evidence="2">2.7.13.3</ecNumber>
    </recommendedName>
</protein>
<dbReference type="SMART" id="SM00086">
    <property type="entry name" value="PAC"/>
    <property type="match status" value="1"/>
</dbReference>
<dbReference type="PANTHER" id="PTHR41523">
    <property type="entry name" value="TWO-COMPONENT SYSTEM SENSOR PROTEIN"/>
    <property type="match status" value="1"/>
</dbReference>
<keyword evidence="20" id="KW-1185">Reference proteome</keyword>
<evidence type="ECO:0000256" key="4">
    <source>
        <dbReference type="ARBA" id="ARBA00022543"/>
    </source>
</evidence>
<keyword evidence="5" id="KW-0597">Phosphoprotein</keyword>
<dbReference type="AlphaFoldDB" id="A0A2N9VZ46"/>
<comment type="caution">
    <text evidence="19">The sequence shown here is derived from an EMBL/GenBank/DDBJ whole genome shotgun (WGS) entry which is preliminary data.</text>
</comment>
<dbReference type="SMART" id="SM00911">
    <property type="entry name" value="HWE_HK"/>
    <property type="match status" value="1"/>
</dbReference>
<keyword evidence="13" id="KW-0067">ATP-binding</keyword>
<dbReference type="PROSITE" id="PS50113">
    <property type="entry name" value="PAC"/>
    <property type="match status" value="2"/>
</dbReference>
<accession>A0A2N9VZ46</accession>
<dbReference type="InterPro" id="IPR013767">
    <property type="entry name" value="PAS_fold"/>
</dbReference>
<dbReference type="InterPro" id="IPR000700">
    <property type="entry name" value="PAS-assoc_C"/>
</dbReference>
<keyword evidence="9" id="KW-0808">Transferase</keyword>
<dbReference type="InterPro" id="IPR000014">
    <property type="entry name" value="PAS"/>
</dbReference>
<dbReference type="InterPro" id="IPR013656">
    <property type="entry name" value="PAS_4"/>
</dbReference>
<evidence type="ECO:0000256" key="5">
    <source>
        <dbReference type="ARBA" id="ARBA00022553"/>
    </source>
</evidence>
<keyword evidence="16" id="KW-0675">Receptor</keyword>
<evidence type="ECO:0000313" key="20">
    <source>
        <dbReference type="Proteomes" id="UP000232163"/>
    </source>
</evidence>
<dbReference type="GO" id="GO:0009881">
    <property type="term" value="F:photoreceptor activity"/>
    <property type="evidence" value="ECO:0007669"/>
    <property type="project" value="UniProtKB-KW"/>
</dbReference>
<keyword evidence="14" id="KW-0157">Chromophore</keyword>
<dbReference type="InterPro" id="IPR035965">
    <property type="entry name" value="PAS-like_dom_sf"/>
</dbReference>
<evidence type="ECO:0000259" key="18">
    <source>
        <dbReference type="PROSITE" id="PS50113"/>
    </source>
</evidence>
<evidence type="ECO:0000256" key="3">
    <source>
        <dbReference type="ARBA" id="ARBA00021740"/>
    </source>
</evidence>
<dbReference type="CDD" id="cd00130">
    <property type="entry name" value="PAS"/>
    <property type="match status" value="2"/>
</dbReference>
<organism evidence="19 20">
    <name type="scientific">Phyllobacterium zundukense</name>
    <dbReference type="NCBI Taxonomy" id="1867719"/>
    <lineage>
        <taxon>Bacteria</taxon>
        <taxon>Pseudomonadati</taxon>
        <taxon>Pseudomonadota</taxon>
        <taxon>Alphaproteobacteria</taxon>
        <taxon>Hyphomicrobiales</taxon>
        <taxon>Phyllobacteriaceae</taxon>
        <taxon>Phyllobacterium</taxon>
    </lineage>
</organism>
<evidence type="ECO:0000256" key="11">
    <source>
        <dbReference type="ARBA" id="ARBA00022741"/>
    </source>
</evidence>
<evidence type="ECO:0000256" key="9">
    <source>
        <dbReference type="ARBA" id="ARBA00022679"/>
    </source>
</evidence>
<name>A0A2N9VZ46_9HYPH</name>
<dbReference type="SMART" id="SM00091">
    <property type="entry name" value="PAS"/>
    <property type="match status" value="2"/>
</dbReference>
<evidence type="ECO:0000256" key="2">
    <source>
        <dbReference type="ARBA" id="ARBA00012438"/>
    </source>
</evidence>
<dbReference type="PANTHER" id="PTHR41523:SF8">
    <property type="entry name" value="ETHYLENE RESPONSE SENSOR PROTEIN"/>
    <property type="match status" value="1"/>
</dbReference>
<gene>
    <name evidence="19" type="ORF">B5P45_10325</name>
</gene>
<dbReference type="SUPFAM" id="SSF55785">
    <property type="entry name" value="PYP-like sensor domain (PAS domain)"/>
    <property type="match status" value="2"/>
</dbReference>
<evidence type="ECO:0000256" key="16">
    <source>
        <dbReference type="ARBA" id="ARBA00023170"/>
    </source>
</evidence>
<dbReference type="PROSITE" id="PS50112">
    <property type="entry name" value="PAS"/>
    <property type="match status" value="1"/>
</dbReference>
<dbReference type="InterPro" id="IPR001610">
    <property type="entry name" value="PAC"/>
</dbReference>
<dbReference type="Pfam" id="PF08448">
    <property type="entry name" value="PAS_4"/>
    <property type="match status" value="1"/>
</dbReference>
<evidence type="ECO:0000256" key="15">
    <source>
        <dbReference type="ARBA" id="ARBA00023026"/>
    </source>
</evidence>
<evidence type="ECO:0000256" key="12">
    <source>
        <dbReference type="ARBA" id="ARBA00022777"/>
    </source>
</evidence>
<keyword evidence="7" id="KW-0285">Flavoprotein</keyword>
<feature type="domain" description="PAC" evidence="18">
    <location>
        <begin position="219"/>
        <end position="271"/>
    </location>
</feature>
<evidence type="ECO:0000256" key="8">
    <source>
        <dbReference type="ARBA" id="ARBA00022643"/>
    </source>
</evidence>
<dbReference type="GO" id="GO:0004673">
    <property type="term" value="F:protein histidine kinase activity"/>
    <property type="evidence" value="ECO:0007669"/>
    <property type="project" value="UniProtKB-EC"/>
</dbReference>
<keyword evidence="8" id="KW-0288">FMN</keyword>
<keyword evidence="10" id="KW-0677">Repeat</keyword>
<dbReference type="EC" id="2.7.13.3" evidence="2"/>
<keyword evidence="12 19" id="KW-0418">Kinase</keyword>
<evidence type="ECO:0000256" key="1">
    <source>
        <dbReference type="ARBA" id="ARBA00000085"/>
    </source>
</evidence>
<keyword evidence="4" id="KW-0600">Photoreceptor protein</keyword>
<dbReference type="GO" id="GO:0006355">
    <property type="term" value="P:regulation of DNA-templated transcription"/>
    <property type="evidence" value="ECO:0007669"/>
    <property type="project" value="InterPro"/>
</dbReference>
<keyword evidence="15" id="KW-0843">Virulence</keyword>
<evidence type="ECO:0000259" key="17">
    <source>
        <dbReference type="PROSITE" id="PS50112"/>
    </source>
</evidence>
<feature type="domain" description="PAS" evidence="17">
    <location>
        <begin position="146"/>
        <end position="215"/>
    </location>
</feature>
<dbReference type="GO" id="GO:0005524">
    <property type="term" value="F:ATP binding"/>
    <property type="evidence" value="ECO:0007669"/>
    <property type="project" value="UniProtKB-KW"/>
</dbReference>
<dbReference type="Proteomes" id="UP000232163">
    <property type="component" value="Unassembled WGS sequence"/>
</dbReference>
<dbReference type="KEGG" id="pht:BLM14_04495"/>